<dbReference type="RefSeq" id="WP_344595977.1">
    <property type="nucleotide sequence ID" value="NZ_BAAARW010000035.1"/>
</dbReference>
<evidence type="ECO:0000259" key="5">
    <source>
        <dbReference type="PROSITE" id="PS51118"/>
    </source>
</evidence>
<dbReference type="PANTHER" id="PTHR33204">
    <property type="entry name" value="TRANSCRIPTIONAL REGULATOR, MARR FAMILY"/>
    <property type="match status" value="1"/>
</dbReference>
<evidence type="ECO:0000256" key="2">
    <source>
        <dbReference type="ARBA" id="ARBA00023125"/>
    </source>
</evidence>
<dbReference type="InterPro" id="IPR036388">
    <property type="entry name" value="WH-like_DNA-bd_sf"/>
</dbReference>
<protein>
    <recommendedName>
        <fullName evidence="5">HTH hxlR-type domain-containing protein</fullName>
    </recommendedName>
</protein>
<dbReference type="Gene3D" id="1.10.10.10">
    <property type="entry name" value="Winged helix-like DNA-binding domain superfamily/Winged helix DNA-binding domain"/>
    <property type="match status" value="1"/>
</dbReference>
<name>A0ABN3K436_9ACTN</name>
<dbReference type="SUPFAM" id="SSF46785">
    <property type="entry name" value="Winged helix' DNA-binding domain"/>
    <property type="match status" value="1"/>
</dbReference>
<reference evidence="6 7" key="1">
    <citation type="journal article" date="2019" name="Int. J. Syst. Evol. Microbiol.">
        <title>The Global Catalogue of Microorganisms (GCM) 10K type strain sequencing project: providing services to taxonomists for standard genome sequencing and annotation.</title>
        <authorList>
            <consortium name="The Broad Institute Genomics Platform"/>
            <consortium name="The Broad Institute Genome Sequencing Center for Infectious Disease"/>
            <person name="Wu L."/>
            <person name="Ma J."/>
        </authorList>
    </citation>
    <scope>NUCLEOTIDE SEQUENCE [LARGE SCALE GENOMIC DNA]</scope>
    <source>
        <strain evidence="6 7">JCM 3325</strain>
    </source>
</reference>
<keyword evidence="2" id="KW-0238">DNA-binding</keyword>
<feature type="domain" description="HTH hxlR-type" evidence="5">
    <location>
        <begin position="32"/>
        <end position="130"/>
    </location>
</feature>
<keyword evidence="3" id="KW-0804">Transcription</keyword>
<dbReference type="InterPro" id="IPR002577">
    <property type="entry name" value="HTH_HxlR"/>
</dbReference>
<organism evidence="6 7">
    <name type="scientific">Actinomadura vinacea</name>
    <dbReference type="NCBI Taxonomy" id="115336"/>
    <lineage>
        <taxon>Bacteria</taxon>
        <taxon>Bacillati</taxon>
        <taxon>Actinomycetota</taxon>
        <taxon>Actinomycetes</taxon>
        <taxon>Streptosporangiales</taxon>
        <taxon>Thermomonosporaceae</taxon>
        <taxon>Actinomadura</taxon>
    </lineage>
</organism>
<dbReference type="PANTHER" id="PTHR33204:SF39">
    <property type="entry name" value="TRANSCRIPTIONAL REGULATORY PROTEIN"/>
    <property type="match status" value="1"/>
</dbReference>
<dbReference type="PROSITE" id="PS51118">
    <property type="entry name" value="HTH_HXLR"/>
    <property type="match status" value="1"/>
</dbReference>
<keyword evidence="7" id="KW-1185">Reference proteome</keyword>
<sequence length="152" mass="16872">MQRSIVPNGADHSAAARGAGPRLPLEMRPLSCRGREILDRVGDKWSLHVLAVLNGRTLRFGELRREIDGISQRMLTVTLRNLERDGVVSRTMYPVMPPHVDYALTPLGETLLDAATAFIQWAESHVDKIDAARADYDARQAEETAPEGLRTS</sequence>
<accession>A0ABN3K436</accession>
<dbReference type="InterPro" id="IPR036390">
    <property type="entry name" value="WH_DNA-bd_sf"/>
</dbReference>
<evidence type="ECO:0000256" key="3">
    <source>
        <dbReference type="ARBA" id="ARBA00023163"/>
    </source>
</evidence>
<keyword evidence="1" id="KW-0805">Transcription regulation</keyword>
<dbReference type="Pfam" id="PF01638">
    <property type="entry name" value="HxlR"/>
    <property type="match status" value="1"/>
</dbReference>
<proteinExistence type="predicted"/>
<dbReference type="EMBL" id="BAAARW010000035">
    <property type="protein sequence ID" value="GAA2448390.1"/>
    <property type="molecule type" value="Genomic_DNA"/>
</dbReference>
<dbReference type="Proteomes" id="UP001501231">
    <property type="component" value="Unassembled WGS sequence"/>
</dbReference>
<comment type="caution">
    <text evidence="6">The sequence shown here is derived from an EMBL/GenBank/DDBJ whole genome shotgun (WGS) entry which is preliminary data.</text>
</comment>
<evidence type="ECO:0000313" key="6">
    <source>
        <dbReference type="EMBL" id="GAA2448390.1"/>
    </source>
</evidence>
<feature type="region of interest" description="Disordered" evidence="4">
    <location>
        <begin position="1"/>
        <end position="20"/>
    </location>
</feature>
<evidence type="ECO:0000313" key="7">
    <source>
        <dbReference type="Proteomes" id="UP001501231"/>
    </source>
</evidence>
<evidence type="ECO:0000256" key="1">
    <source>
        <dbReference type="ARBA" id="ARBA00023015"/>
    </source>
</evidence>
<gene>
    <name evidence="6" type="ORF">GCM10010191_77300</name>
</gene>
<evidence type="ECO:0000256" key="4">
    <source>
        <dbReference type="SAM" id="MobiDB-lite"/>
    </source>
</evidence>